<comment type="caution">
    <text evidence="9">The sequence shown here is derived from an EMBL/GenBank/DDBJ whole genome shotgun (WGS) entry which is preliminary data.</text>
</comment>
<dbReference type="InterPro" id="IPR037185">
    <property type="entry name" value="EmrE-like"/>
</dbReference>
<feature type="transmembrane region" description="Helical" evidence="7">
    <location>
        <begin position="223"/>
        <end position="243"/>
    </location>
</feature>
<evidence type="ECO:0000256" key="2">
    <source>
        <dbReference type="ARBA" id="ARBA00007362"/>
    </source>
</evidence>
<feature type="domain" description="EamA" evidence="8">
    <location>
        <begin position="11"/>
        <end position="144"/>
    </location>
</feature>
<dbReference type="PANTHER" id="PTHR32322:SF18">
    <property type="entry name" value="S-ADENOSYLMETHIONINE_S-ADENOSYLHOMOCYSTEINE TRANSPORTER"/>
    <property type="match status" value="1"/>
</dbReference>
<organism evidence="9 10">
    <name type="scientific">Brevibacillus parabrevis</name>
    <dbReference type="NCBI Taxonomy" id="54914"/>
    <lineage>
        <taxon>Bacteria</taxon>
        <taxon>Bacillati</taxon>
        <taxon>Bacillota</taxon>
        <taxon>Bacilli</taxon>
        <taxon>Bacillales</taxon>
        <taxon>Paenibacillaceae</taxon>
        <taxon>Brevibacillus</taxon>
    </lineage>
</organism>
<dbReference type="EMBL" id="BJMH01000033">
    <property type="protein sequence ID" value="GEB35106.1"/>
    <property type="molecule type" value="Genomic_DNA"/>
</dbReference>
<keyword evidence="10" id="KW-1185">Reference proteome</keyword>
<evidence type="ECO:0000259" key="8">
    <source>
        <dbReference type="Pfam" id="PF00892"/>
    </source>
</evidence>
<feature type="transmembrane region" description="Helical" evidence="7">
    <location>
        <begin position="43"/>
        <end position="63"/>
    </location>
</feature>
<dbReference type="InterPro" id="IPR000620">
    <property type="entry name" value="EamA_dom"/>
</dbReference>
<keyword evidence="3" id="KW-1003">Cell membrane</keyword>
<feature type="transmembrane region" description="Helical" evidence="7">
    <location>
        <begin position="255"/>
        <end position="273"/>
    </location>
</feature>
<keyword evidence="5 7" id="KW-1133">Transmembrane helix</keyword>
<comment type="subcellular location">
    <subcellularLocation>
        <location evidence="1">Cell membrane</location>
        <topology evidence="1">Multi-pass membrane protein</topology>
    </subcellularLocation>
</comment>
<feature type="transmembrane region" description="Helical" evidence="7">
    <location>
        <begin position="12"/>
        <end position="31"/>
    </location>
</feature>
<accession>A0A4Y3PT03</accession>
<dbReference type="Proteomes" id="UP000316882">
    <property type="component" value="Unassembled WGS sequence"/>
</dbReference>
<feature type="transmembrane region" description="Helical" evidence="7">
    <location>
        <begin position="279"/>
        <end position="296"/>
    </location>
</feature>
<dbReference type="RefSeq" id="WP_122963812.1">
    <property type="nucleotide sequence ID" value="NZ_BJMH01000033.1"/>
</dbReference>
<evidence type="ECO:0000313" key="10">
    <source>
        <dbReference type="Proteomes" id="UP000316882"/>
    </source>
</evidence>
<dbReference type="Gene3D" id="1.10.3730.20">
    <property type="match status" value="2"/>
</dbReference>
<feature type="transmembrane region" description="Helical" evidence="7">
    <location>
        <begin position="185"/>
        <end position="203"/>
    </location>
</feature>
<dbReference type="Pfam" id="PF00892">
    <property type="entry name" value="EamA"/>
    <property type="match status" value="2"/>
</dbReference>
<proteinExistence type="inferred from homology"/>
<dbReference type="PANTHER" id="PTHR32322">
    <property type="entry name" value="INNER MEMBRANE TRANSPORTER"/>
    <property type="match status" value="1"/>
</dbReference>
<dbReference type="AlphaFoldDB" id="A0A4Y3PT03"/>
<gene>
    <name evidence="9" type="ORF">BPA01_46860</name>
</gene>
<evidence type="ECO:0000256" key="5">
    <source>
        <dbReference type="ARBA" id="ARBA00022989"/>
    </source>
</evidence>
<feature type="transmembrane region" description="Helical" evidence="7">
    <location>
        <begin position="152"/>
        <end position="173"/>
    </location>
</feature>
<evidence type="ECO:0000256" key="4">
    <source>
        <dbReference type="ARBA" id="ARBA00022692"/>
    </source>
</evidence>
<dbReference type="SUPFAM" id="SSF103481">
    <property type="entry name" value="Multidrug resistance efflux transporter EmrE"/>
    <property type="match status" value="2"/>
</dbReference>
<dbReference type="GO" id="GO:0005886">
    <property type="term" value="C:plasma membrane"/>
    <property type="evidence" value="ECO:0007669"/>
    <property type="project" value="UniProtKB-SubCell"/>
</dbReference>
<feature type="transmembrane region" description="Helical" evidence="7">
    <location>
        <begin position="102"/>
        <end position="121"/>
    </location>
</feature>
<dbReference type="InterPro" id="IPR050638">
    <property type="entry name" value="AA-Vitamin_Transporters"/>
</dbReference>
<evidence type="ECO:0000313" key="9">
    <source>
        <dbReference type="EMBL" id="GEB35106.1"/>
    </source>
</evidence>
<evidence type="ECO:0000256" key="7">
    <source>
        <dbReference type="SAM" id="Phobius"/>
    </source>
</evidence>
<comment type="similarity">
    <text evidence="2">Belongs to the EamA transporter family.</text>
</comment>
<evidence type="ECO:0000256" key="6">
    <source>
        <dbReference type="ARBA" id="ARBA00023136"/>
    </source>
</evidence>
<sequence length="313" mass="34304">MNTAHSSFKPVLAGIVSSLIFGFSFLFSKVALDELQNNTIQMIAYRFGIAAVVLGLLKLAGVIKISYRNKSIAPLLWLSFFYPFLYFIFEAQGIRYTSSSEAGTMIALIPIAVTIMATIFLKEKTTLLQWLFIVLSVGGVLFINLMKFEAQSSLTGILYLLAAIVTSGVYNILSRKSSAQFSPLEITYVMMWTGALIFNAIALGQHAVNGTVDQYVAPLANPALLQAVLYLGVLSSVVAFFLMNYMLAKLEASKAASYWNLSTGVSIIGGVLILHESFYWYQAAGIVFILIGVWGANRFGQKQKQQPSQAKAH</sequence>
<evidence type="ECO:0000256" key="3">
    <source>
        <dbReference type="ARBA" id="ARBA00022475"/>
    </source>
</evidence>
<protein>
    <submittedName>
        <fullName evidence="9">Permease</fullName>
    </submittedName>
</protein>
<reference evidence="9 10" key="1">
    <citation type="submission" date="2019-06" db="EMBL/GenBank/DDBJ databases">
        <title>Whole genome shotgun sequence of Brevibacillus parabrevis NBRC 12334.</title>
        <authorList>
            <person name="Hosoyama A."/>
            <person name="Uohara A."/>
            <person name="Ohji S."/>
            <person name="Ichikawa N."/>
        </authorList>
    </citation>
    <scope>NUCLEOTIDE SEQUENCE [LARGE SCALE GENOMIC DNA]</scope>
    <source>
        <strain evidence="9 10">NBRC 12334</strain>
    </source>
</reference>
<keyword evidence="6 7" id="KW-0472">Membrane</keyword>
<feature type="transmembrane region" description="Helical" evidence="7">
    <location>
        <begin position="75"/>
        <end position="96"/>
    </location>
</feature>
<name>A0A4Y3PT03_BREPA</name>
<evidence type="ECO:0000256" key="1">
    <source>
        <dbReference type="ARBA" id="ARBA00004651"/>
    </source>
</evidence>
<feature type="transmembrane region" description="Helical" evidence="7">
    <location>
        <begin position="128"/>
        <end position="146"/>
    </location>
</feature>
<feature type="domain" description="EamA" evidence="8">
    <location>
        <begin position="155"/>
        <end position="296"/>
    </location>
</feature>
<keyword evidence="4 7" id="KW-0812">Transmembrane</keyword>